<reference evidence="1 2" key="1">
    <citation type="journal article" date="2016" name="Nat. Commun.">
        <title>Thousands of microbial genomes shed light on interconnected biogeochemical processes in an aquifer system.</title>
        <authorList>
            <person name="Anantharaman K."/>
            <person name="Brown C.T."/>
            <person name="Hug L.A."/>
            <person name="Sharon I."/>
            <person name="Castelle C.J."/>
            <person name="Probst A.J."/>
            <person name="Thomas B.C."/>
            <person name="Singh A."/>
            <person name="Wilkins M.J."/>
            <person name="Karaoz U."/>
            <person name="Brodie E.L."/>
            <person name="Williams K.H."/>
            <person name="Hubbard S.S."/>
            <person name="Banfield J.F."/>
        </authorList>
    </citation>
    <scope>NUCLEOTIDE SEQUENCE [LARGE SCALE GENOMIC DNA]</scope>
</reference>
<dbReference type="AlphaFoldDB" id="A0A1F5P866"/>
<name>A0A1F5P866_9BACT</name>
<evidence type="ECO:0000313" key="1">
    <source>
        <dbReference type="EMBL" id="OGE86045.1"/>
    </source>
</evidence>
<proteinExistence type="predicted"/>
<evidence type="ECO:0008006" key="3">
    <source>
        <dbReference type="Google" id="ProtNLM"/>
    </source>
</evidence>
<dbReference type="Proteomes" id="UP000176786">
    <property type="component" value="Unassembled WGS sequence"/>
</dbReference>
<evidence type="ECO:0000313" key="2">
    <source>
        <dbReference type="Proteomes" id="UP000176786"/>
    </source>
</evidence>
<sequence length="202" mass="23608">MFTALIDTPPRTKIATFFLSTRARSFHPEEIRKAVAEPGSMVVSTLRHLAKGGFLKSSERRGEIYYRLNPRYPYLDELTGFLVKKPLRFKDMVWLELERLNNTNLVVLTGIFTGQGAMPTDMVVVGNPSQVVLKRIIERIEKEMRFELNYTVFTNAEFEDRVNMYERFTRDLFDNPHLIVLDRRNKNPKPKTIQIKPKISKK</sequence>
<gene>
    <name evidence="1" type="ORF">A3J48_03370</name>
</gene>
<dbReference type="EMBL" id="MFES01000016">
    <property type="protein sequence ID" value="OGE86045.1"/>
    <property type="molecule type" value="Genomic_DNA"/>
</dbReference>
<protein>
    <recommendedName>
        <fullName evidence="3">HTH arsR-type domain-containing protein</fullName>
    </recommendedName>
</protein>
<comment type="caution">
    <text evidence="1">The sequence shown here is derived from an EMBL/GenBank/DDBJ whole genome shotgun (WGS) entry which is preliminary data.</text>
</comment>
<organism evidence="1 2">
    <name type="scientific">Candidatus Doudnabacteria bacterium RIFCSPHIGHO2_02_FULL_46_11</name>
    <dbReference type="NCBI Taxonomy" id="1817832"/>
    <lineage>
        <taxon>Bacteria</taxon>
        <taxon>Candidatus Doudnaibacteriota</taxon>
    </lineage>
</organism>
<accession>A0A1F5P866</accession>
<dbReference type="STRING" id="1817832.A3J48_03370"/>